<proteinExistence type="predicted"/>
<feature type="coiled-coil region" evidence="1">
    <location>
        <begin position="229"/>
        <end position="263"/>
    </location>
</feature>
<gene>
    <name evidence="4" type="ORF">KA717_32815</name>
</gene>
<sequence>MTNRLSPPNGRANGKVQPPVEDDGTLADVQEREVPPKASNNIKATPDHWTTEQSMILRQSSVWSRGVVWGIVGVTVISLIWANVATMEEVIPATGQLKPLDTVKEVQAPVNGVVKTVLVKDNERVRQGQPLVIMDSTTTVSDLESARKIKQATLQENAFYYSVLQEGISSNQLDLAISQLRLPWEIAALAKNRTALVEENRLYQTLLDGQSAAIGQLTPEQEARLRMTRFELRSRVIAAQMEIEQLQKQLQQAQVQLDSGQRQLIDDKKIFADLNSRNQKAIAEAEKSLNIEKGILGSVTPLLEEGALAKLQVDKQQQSVNDRNQRMIEEKINGSVEYDKQRQQIQTREAEIERLKEEKKRINALINQAKARLVNTGAVTEKEVYDRIADNTKRIADIDSQLTKIIVENKKKINELNSQISRSQVTLQYQAIKSPVNGTVFDLKATPGYVTPPNQTIPLLKIVPDDYLVAEVDVTNKDIGFVRSGMKAEVRIDSFPYSEFGEIKGKVDTIGSDALPPDENHRYYRFPVKIKMDHQYLKTEDRKILLQSGMSITANIKVREKRTVMSLFTELFTKKIESLETVR</sequence>
<dbReference type="AlphaFoldDB" id="A0A977KUV2"/>
<organism evidence="4">
    <name type="scientific">Woronichinia naegeliana WA131</name>
    <dbReference type="NCBI Taxonomy" id="2824559"/>
    <lineage>
        <taxon>Bacteria</taxon>
        <taxon>Bacillati</taxon>
        <taxon>Cyanobacteriota</taxon>
        <taxon>Cyanophyceae</taxon>
        <taxon>Synechococcales</taxon>
        <taxon>Coelosphaeriaceae</taxon>
        <taxon>Woronichinia</taxon>
    </lineage>
</organism>
<dbReference type="GO" id="GO:1990281">
    <property type="term" value="C:efflux pump complex"/>
    <property type="evidence" value="ECO:0007669"/>
    <property type="project" value="TreeGrafter"/>
</dbReference>
<dbReference type="Gene3D" id="2.40.30.170">
    <property type="match status" value="1"/>
</dbReference>
<reference evidence="4" key="1">
    <citation type="submission" date="2021-04" db="EMBL/GenBank/DDBJ databases">
        <title>Genome sequence of Woronichinia naegeliana from Washington state freshwater lake bloom.</title>
        <authorList>
            <person name="Dreher T.W."/>
        </authorList>
    </citation>
    <scope>NUCLEOTIDE SEQUENCE</scope>
    <source>
        <strain evidence="4">WA131</strain>
    </source>
</reference>
<dbReference type="InterPro" id="IPR011053">
    <property type="entry name" value="Single_hybrid_motif"/>
</dbReference>
<dbReference type="EMBL" id="CP073041">
    <property type="protein sequence ID" value="UXE60322.1"/>
    <property type="molecule type" value="Genomic_DNA"/>
</dbReference>
<evidence type="ECO:0000259" key="3">
    <source>
        <dbReference type="Pfam" id="PF26002"/>
    </source>
</evidence>
<evidence type="ECO:0000313" key="4">
    <source>
        <dbReference type="EMBL" id="UXE60322.1"/>
    </source>
</evidence>
<feature type="domain" description="AprE-like beta-barrel" evidence="3">
    <location>
        <begin position="468"/>
        <end position="558"/>
    </location>
</feature>
<evidence type="ECO:0000256" key="1">
    <source>
        <dbReference type="SAM" id="Coils"/>
    </source>
</evidence>
<dbReference type="SUPFAM" id="SSF51230">
    <property type="entry name" value="Single hybrid motif"/>
    <property type="match status" value="1"/>
</dbReference>
<dbReference type="Proteomes" id="UP001065613">
    <property type="component" value="Chromosome"/>
</dbReference>
<dbReference type="PANTHER" id="PTHR30469">
    <property type="entry name" value="MULTIDRUG RESISTANCE PROTEIN MDTA"/>
    <property type="match status" value="1"/>
</dbReference>
<dbReference type="Pfam" id="PF26002">
    <property type="entry name" value="Beta-barrel_AprE"/>
    <property type="match status" value="1"/>
</dbReference>
<name>A0A977KUV2_9CYAN</name>
<dbReference type="Gene3D" id="2.40.50.100">
    <property type="match status" value="1"/>
</dbReference>
<dbReference type="SUPFAM" id="SSF111369">
    <property type="entry name" value="HlyD-like secretion proteins"/>
    <property type="match status" value="1"/>
</dbReference>
<dbReference type="GO" id="GO:0015562">
    <property type="term" value="F:efflux transmembrane transporter activity"/>
    <property type="evidence" value="ECO:0007669"/>
    <property type="project" value="TreeGrafter"/>
</dbReference>
<protein>
    <submittedName>
        <fullName evidence="4">HlyD family efflux transporter periplasmic adaptor subunit</fullName>
    </submittedName>
</protein>
<dbReference type="KEGG" id="wna:KA717_32815"/>
<dbReference type="PANTHER" id="PTHR30469:SF15">
    <property type="entry name" value="HLYD FAMILY OF SECRETION PROTEINS"/>
    <property type="match status" value="1"/>
</dbReference>
<feature type="region of interest" description="Disordered" evidence="2">
    <location>
        <begin position="1"/>
        <end position="47"/>
    </location>
</feature>
<feature type="coiled-coil region" evidence="1">
    <location>
        <begin position="338"/>
        <end position="372"/>
    </location>
</feature>
<keyword evidence="1" id="KW-0175">Coiled coil</keyword>
<dbReference type="PRINTS" id="PR01490">
    <property type="entry name" value="RTXTOXIND"/>
</dbReference>
<dbReference type="InterPro" id="IPR058982">
    <property type="entry name" value="Beta-barrel_AprE"/>
</dbReference>
<accession>A0A977KUV2</accession>
<evidence type="ECO:0000256" key="2">
    <source>
        <dbReference type="SAM" id="MobiDB-lite"/>
    </source>
</evidence>